<keyword evidence="5 6" id="KW-0067">ATP-binding</keyword>
<dbReference type="Pfam" id="PF07714">
    <property type="entry name" value="PK_Tyr_Ser-Thr"/>
    <property type="match status" value="1"/>
</dbReference>
<evidence type="ECO:0000256" key="3">
    <source>
        <dbReference type="ARBA" id="ARBA00022741"/>
    </source>
</evidence>
<keyword evidence="7" id="KW-0812">Transmembrane</keyword>
<feature type="transmembrane region" description="Helical" evidence="7">
    <location>
        <begin position="289"/>
        <end position="311"/>
    </location>
</feature>
<keyword evidence="3 6" id="KW-0547">Nucleotide-binding</keyword>
<evidence type="ECO:0000313" key="11">
    <source>
        <dbReference type="Proteomes" id="UP001418222"/>
    </source>
</evidence>
<dbReference type="Gene3D" id="1.10.510.10">
    <property type="entry name" value="Transferase(Phosphotransferase) domain 1"/>
    <property type="match status" value="1"/>
</dbReference>
<dbReference type="InterPro" id="IPR008271">
    <property type="entry name" value="Ser/Thr_kinase_AS"/>
</dbReference>
<gene>
    <name evidence="10" type="primary">ALE2</name>
    <name evidence="10" type="ORF">KSP39_PZI007235</name>
</gene>
<dbReference type="PANTHER" id="PTHR47989">
    <property type="entry name" value="OS01G0750732 PROTEIN"/>
    <property type="match status" value="1"/>
</dbReference>
<dbReference type="AlphaFoldDB" id="A0AAP0BQZ2"/>
<organism evidence="10 11">
    <name type="scientific">Platanthera zijinensis</name>
    <dbReference type="NCBI Taxonomy" id="2320716"/>
    <lineage>
        <taxon>Eukaryota</taxon>
        <taxon>Viridiplantae</taxon>
        <taxon>Streptophyta</taxon>
        <taxon>Embryophyta</taxon>
        <taxon>Tracheophyta</taxon>
        <taxon>Spermatophyta</taxon>
        <taxon>Magnoliopsida</taxon>
        <taxon>Liliopsida</taxon>
        <taxon>Asparagales</taxon>
        <taxon>Orchidaceae</taxon>
        <taxon>Orchidoideae</taxon>
        <taxon>Orchideae</taxon>
        <taxon>Orchidinae</taxon>
        <taxon>Platanthera</taxon>
    </lineage>
</organism>
<dbReference type="Pfam" id="PF23180">
    <property type="entry name" value="ALE2_N"/>
    <property type="match status" value="1"/>
</dbReference>
<keyword evidence="2" id="KW-0808">Transferase</keyword>
<protein>
    <submittedName>
        <fullName evidence="10">Receptor-like serine/threonine-protein kinase ALE2</fullName>
    </submittedName>
</protein>
<evidence type="ECO:0000256" key="2">
    <source>
        <dbReference type="ARBA" id="ARBA00022679"/>
    </source>
</evidence>
<dbReference type="InterPro" id="IPR017441">
    <property type="entry name" value="Protein_kinase_ATP_BS"/>
</dbReference>
<name>A0AAP0BQZ2_9ASPA</name>
<dbReference type="CDD" id="cd14066">
    <property type="entry name" value="STKc_IRAK"/>
    <property type="match status" value="1"/>
</dbReference>
<evidence type="ECO:0000256" key="7">
    <source>
        <dbReference type="SAM" id="Phobius"/>
    </source>
</evidence>
<dbReference type="PROSITE" id="PS00107">
    <property type="entry name" value="PROTEIN_KINASE_ATP"/>
    <property type="match status" value="1"/>
</dbReference>
<dbReference type="PANTHER" id="PTHR47989:SF25">
    <property type="entry name" value="PROLINE-RICH RECEPTOR-LIKE PROTEIN KINASE PERK3"/>
    <property type="match status" value="1"/>
</dbReference>
<accession>A0AAP0BQZ2</accession>
<dbReference type="InterPro" id="IPR000719">
    <property type="entry name" value="Prot_kinase_dom"/>
</dbReference>
<dbReference type="GO" id="GO:0004674">
    <property type="term" value="F:protein serine/threonine kinase activity"/>
    <property type="evidence" value="ECO:0007669"/>
    <property type="project" value="UniProtKB-KW"/>
</dbReference>
<evidence type="ECO:0000256" key="8">
    <source>
        <dbReference type="SAM" id="SignalP"/>
    </source>
</evidence>
<dbReference type="Proteomes" id="UP001418222">
    <property type="component" value="Unassembled WGS sequence"/>
</dbReference>
<reference evidence="10 11" key="1">
    <citation type="journal article" date="2022" name="Nat. Plants">
        <title>Genomes of leafy and leafless Platanthera orchids illuminate the evolution of mycoheterotrophy.</title>
        <authorList>
            <person name="Li M.H."/>
            <person name="Liu K.W."/>
            <person name="Li Z."/>
            <person name="Lu H.C."/>
            <person name="Ye Q.L."/>
            <person name="Zhang D."/>
            <person name="Wang J.Y."/>
            <person name="Li Y.F."/>
            <person name="Zhong Z.M."/>
            <person name="Liu X."/>
            <person name="Yu X."/>
            <person name="Liu D.K."/>
            <person name="Tu X.D."/>
            <person name="Liu B."/>
            <person name="Hao Y."/>
            <person name="Liao X.Y."/>
            <person name="Jiang Y.T."/>
            <person name="Sun W.H."/>
            <person name="Chen J."/>
            <person name="Chen Y.Q."/>
            <person name="Ai Y."/>
            <person name="Zhai J.W."/>
            <person name="Wu S.S."/>
            <person name="Zhou Z."/>
            <person name="Hsiao Y.Y."/>
            <person name="Wu W.L."/>
            <person name="Chen Y.Y."/>
            <person name="Lin Y.F."/>
            <person name="Hsu J.L."/>
            <person name="Li C.Y."/>
            <person name="Wang Z.W."/>
            <person name="Zhao X."/>
            <person name="Zhong W.Y."/>
            <person name="Ma X.K."/>
            <person name="Ma L."/>
            <person name="Huang J."/>
            <person name="Chen G.Z."/>
            <person name="Huang M.Z."/>
            <person name="Huang L."/>
            <person name="Peng D.H."/>
            <person name="Luo Y.B."/>
            <person name="Zou S.Q."/>
            <person name="Chen S.P."/>
            <person name="Lan S."/>
            <person name="Tsai W.C."/>
            <person name="Van de Peer Y."/>
            <person name="Liu Z.J."/>
        </authorList>
    </citation>
    <scope>NUCLEOTIDE SEQUENCE [LARGE SCALE GENOMIC DNA]</scope>
    <source>
        <strain evidence="10">Lor287</strain>
    </source>
</reference>
<evidence type="ECO:0000256" key="4">
    <source>
        <dbReference type="ARBA" id="ARBA00022777"/>
    </source>
</evidence>
<dbReference type="GO" id="GO:0005524">
    <property type="term" value="F:ATP binding"/>
    <property type="evidence" value="ECO:0007669"/>
    <property type="project" value="UniProtKB-UniRule"/>
</dbReference>
<dbReference type="EMBL" id="JBBWWQ010000005">
    <property type="protein sequence ID" value="KAK8947183.1"/>
    <property type="molecule type" value="Genomic_DNA"/>
</dbReference>
<evidence type="ECO:0000256" key="5">
    <source>
        <dbReference type="ARBA" id="ARBA00022840"/>
    </source>
</evidence>
<keyword evidence="8" id="KW-0732">Signal</keyword>
<dbReference type="InterPro" id="IPR057597">
    <property type="entry name" value="ALE2_N"/>
</dbReference>
<dbReference type="InterPro" id="IPR001245">
    <property type="entry name" value="Ser-Thr/Tyr_kinase_cat_dom"/>
</dbReference>
<comment type="caution">
    <text evidence="10">The sequence shown here is derived from an EMBL/GenBank/DDBJ whole genome shotgun (WGS) entry which is preliminary data.</text>
</comment>
<evidence type="ECO:0000259" key="9">
    <source>
        <dbReference type="PROSITE" id="PS50011"/>
    </source>
</evidence>
<dbReference type="FunFam" id="1.10.510.10:FF:000051">
    <property type="entry name" value="Receptor-like serine/threonine-protein kinase ALE2"/>
    <property type="match status" value="1"/>
</dbReference>
<feature type="signal peptide" evidence="8">
    <location>
        <begin position="1"/>
        <end position="34"/>
    </location>
</feature>
<feature type="domain" description="Protein kinase" evidence="9">
    <location>
        <begin position="362"/>
        <end position="659"/>
    </location>
</feature>
<dbReference type="SUPFAM" id="SSF56112">
    <property type="entry name" value="Protein kinase-like (PK-like)"/>
    <property type="match status" value="1"/>
</dbReference>
<dbReference type="PROSITE" id="PS00108">
    <property type="entry name" value="PROTEIN_KINASE_ST"/>
    <property type="match status" value="1"/>
</dbReference>
<keyword evidence="7" id="KW-1133">Transmembrane helix</keyword>
<proteinExistence type="predicted"/>
<dbReference type="InterPro" id="IPR011009">
    <property type="entry name" value="Kinase-like_dom_sf"/>
</dbReference>
<evidence type="ECO:0000256" key="6">
    <source>
        <dbReference type="PROSITE-ProRule" id="PRU10141"/>
    </source>
</evidence>
<keyword evidence="4 10" id="KW-0418">Kinase</keyword>
<keyword evidence="7" id="KW-0472">Membrane</keyword>
<evidence type="ECO:0000313" key="10">
    <source>
        <dbReference type="EMBL" id="KAK8947183.1"/>
    </source>
</evidence>
<keyword evidence="10" id="KW-0675">Receptor</keyword>
<dbReference type="Gene3D" id="3.30.200.20">
    <property type="entry name" value="Phosphorylase Kinase, domain 1"/>
    <property type="match status" value="1"/>
</dbReference>
<sequence length="705" mass="76971">MGCALHILGLGELMRVSPILLLLSYTSLLNLVQVTPDDFLPLPEFKTDFVTSSGTQFSGKSVLDSQTASLHMVRSGSKSNHQLDVVSPQSMIFVTPDIGSLTTSGQNSNFTTDSNASSFTSGLAEPPFSHHSGCCGTNMVQRRGIQDCHCVYPVKVELFLWNVSQRSNWSNEFLEKLASQLNLQVTQFEIDNFYIVGFSGLNITLDIAPHSGISFSAAQAHAMNVSLTLHEVFIDPNIVGGYKVLNFTWFESPAPSPAPLVMIPKSPPSTMSYLHKPGDEATGENHRNLTIIVGICAALLVVAVITVLVIWSCRFVTGIKSFNKEIVKPGSVDSASVESSLPHPTSTRFFAYDELKEATNNFEPACVLGEGGFGRVFKGVLGDGTAVAIKKLSSGGHQGDKEFLVEVEMLSRLHHRNLVKLLGYFNGHSPSRNLLCYELVPNGSLEAWLHGPLGSNCPLDWDTRMKIALDSARGLSYLHEDSQPSVIHRDFKASNILLENNFHAKVSDFGLAKQAPEGCASHLSTRVMGTFGYVAPEYAMTGHLLVKSDVYSYGVVLLELLTGRRPVDMSQPSGHENLVTWARPILRDKNRLEELADPKLEGKYMMKDFLRVCTIAAACVAPEASQRPTMGEVVLSLKMVQGLAEYQDTMPTLSAHPNIMQSSAAYGSDGTSSLFSSEPFSNLSVFDNENISRIVVFSEDLHEGR</sequence>
<keyword evidence="11" id="KW-1185">Reference proteome</keyword>
<feature type="chain" id="PRO_5043029646" evidence="8">
    <location>
        <begin position="35"/>
        <end position="705"/>
    </location>
</feature>
<dbReference type="PROSITE" id="PS50011">
    <property type="entry name" value="PROTEIN_KINASE_DOM"/>
    <property type="match status" value="1"/>
</dbReference>
<feature type="binding site" evidence="6">
    <location>
        <position position="391"/>
    </location>
    <ligand>
        <name>ATP</name>
        <dbReference type="ChEBI" id="CHEBI:30616"/>
    </ligand>
</feature>
<evidence type="ECO:0000256" key="1">
    <source>
        <dbReference type="ARBA" id="ARBA00022527"/>
    </source>
</evidence>
<dbReference type="FunFam" id="3.30.200.20:FF:000299">
    <property type="entry name" value="Receptor-like serine/threonine-protein kinase ALE2"/>
    <property type="match status" value="1"/>
</dbReference>
<keyword evidence="1" id="KW-0723">Serine/threonine-protein kinase</keyword>